<dbReference type="AlphaFoldDB" id="A1S7V1"/>
<protein>
    <recommendedName>
        <fullName evidence="3">LmbE-like protein</fullName>
    </recommendedName>
</protein>
<dbReference type="RefSeq" id="WP_011760365.1">
    <property type="nucleotide sequence ID" value="NC_008700.1"/>
</dbReference>
<evidence type="ECO:0000313" key="2">
    <source>
        <dbReference type="Proteomes" id="UP000009175"/>
    </source>
</evidence>
<keyword evidence="2" id="KW-1185">Reference proteome</keyword>
<evidence type="ECO:0008006" key="3">
    <source>
        <dbReference type="Google" id="ProtNLM"/>
    </source>
</evidence>
<dbReference type="eggNOG" id="COG2120">
    <property type="taxonomic scope" value="Bacteria"/>
</dbReference>
<proteinExistence type="predicted"/>
<dbReference type="PANTHER" id="PTHR12993:SF30">
    <property type="entry name" value="N-ACETYL-ALPHA-D-GLUCOSAMINYL L-MALATE DEACETYLASE 1"/>
    <property type="match status" value="1"/>
</dbReference>
<dbReference type="InterPro" id="IPR024078">
    <property type="entry name" value="LmbE-like_dom_sf"/>
</dbReference>
<dbReference type="Pfam" id="PF02585">
    <property type="entry name" value="PIG-L"/>
    <property type="match status" value="1"/>
</dbReference>
<dbReference type="SUPFAM" id="SSF102588">
    <property type="entry name" value="LmbE-like"/>
    <property type="match status" value="1"/>
</dbReference>
<dbReference type="InterPro" id="IPR003737">
    <property type="entry name" value="GlcNAc_PI_deacetylase-related"/>
</dbReference>
<dbReference type="HOGENOM" id="CLU_049311_6_1_6"/>
<dbReference type="Proteomes" id="UP000009175">
    <property type="component" value="Chromosome"/>
</dbReference>
<dbReference type="STRING" id="326297.Sama_2252"/>
<dbReference type="KEGG" id="saz:Sama_2252"/>
<dbReference type="PANTHER" id="PTHR12993">
    <property type="entry name" value="N-ACETYLGLUCOSAMINYL-PHOSPHATIDYLINOSITOL DE-N-ACETYLASE-RELATED"/>
    <property type="match status" value="1"/>
</dbReference>
<accession>A1S7V1</accession>
<dbReference type="EMBL" id="CP000507">
    <property type="protein sequence ID" value="ABM00458.1"/>
    <property type="molecule type" value="Genomic_DNA"/>
</dbReference>
<dbReference type="GO" id="GO:0016811">
    <property type="term" value="F:hydrolase activity, acting on carbon-nitrogen (but not peptide) bonds, in linear amides"/>
    <property type="evidence" value="ECO:0007669"/>
    <property type="project" value="TreeGrafter"/>
</dbReference>
<name>A1S7V1_SHEAM</name>
<dbReference type="OrthoDB" id="9790023at2"/>
<sequence length="209" mass="23740">MKFNNILVVSPHTDDGELGAGGFIASQIKKGAKVTFLTLCIAEDSVPTGLDREILGQEALESAKSFGLSCEDLIIHRFPVRRLSEHRQEILEILVALKKNNYDLILCPSSQDVHQDHSVVYNEVVRAFKGTSILGFDLPWNNLLEQQIFFYEISYEDLDKKVNSLRCYRSQKFRKYTSQEFLQSLAIIRGAIVGVDLAEKFEVIRMVVK</sequence>
<gene>
    <name evidence="1" type="ordered locus">Sama_2252</name>
</gene>
<organism evidence="1 2">
    <name type="scientific">Shewanella amazonensis (strain ATCC BAA-1098 / SB2B)</name>
    <dbReference type="NCBI Taxonomy" id="326297"/>
    <lineage>
        <taxon>Bacteria</taxon>
        <taxon>Pseudomonadati</taxon>
        <taxon>Pseudomonadota</taxon>
        <taxon>Gammaproteobacteria</taxon>
        <taxon>Alteromonadales</taxon>
        <taxon>Shewanellaceae</taxon>
        <taxon>Shewanella</taxon>
    </lineage>
</organism>
<reference evidence="1 2" key="1">
    <citation type="submission" date="2006-12" db="EMBL/GenBank/DDBJ databases">
        <title>Complete sequence of Shewanella amazonensis SB2B.</title>
        <authorList>
            <consortium name="US DOE Joint Genome Institute"/>
            <person name="Copeland A."/>
            <person name="Lucas S."/>
            <person name="Lapidus A."/>
            <person name="Barry K."/>
            <person name="Detter J.C."/>
            <person name="Glavina del Rio T."/>
            <person name="Hammon N."/>
            <person name="Israni S."/>
            <person name="Dalin E."/>
            <person name="Tice H."/>
            <person name="Pitluck S."/>
            <person name="Munk A.C."/>
            <person name="Brettin T."/>
            <person name="Bruce D."/>
            <person name="Han C."/>
            <person name="Tapia R."/>
            <person name="Gilna P."/>
            <person name="Schmutz J."/>
            <person name="Larimer F."/>
            <person name="Land M."/>
            <person name="Hauser L."/>
            <person name="Kyrpides N."/>
            <person name="Mikhailova N."/>
            <person name="Fredrickson J."/>
            <person name="Richardson P."/>
        </authorList>
    </citation>
    <scope>NUCLEOTIDE SEQUENCE [LARGE SCALE GENOMIC DNA]</scope>
    <source>
        <strain evidence="2">ATCC BAA-1098 / SB2B</strain>
    </source>
</reference>
<dbReference type="Gene3D" id="3.40.50.10320">
    <property type="entry name" value="LmbE-like"/>
    <property type="match status" value="1"/>
</dbReference>
<evidence type="ECO:0000313" key="1">
    <source>
        <dbReference type="EMBL" id="ABM00458.1"/>
    </source>
</evidence>